<dbReference type="PANTHER" id="PTHR43884">
    <property type="entry name" value="ACYL-COA DEHYDROGENASE"/>
    <property type="match status" value="1"/>
</dbReference>
<evidence type="ECO:0000259" key="3">
    <source>
        <dbReference type="Pfam" id="PF08028"/>
    </source>
</evidence>
<feature type="domain" description="Acyl-CoA dehydrogenase/oxidase N-terminal" evidence="2">
    <location>
        <begin position="19"/>
        <end position="107"/>
    </location>
</feature>
<dbReference type="InterPro" id="IPR013107">
    <property type="entry name" value="Acyl-CoA_DH_C"/>
</dbReference>
<dbReference type="OrthoDB" id="8250967at2"/>
<dbReference type="GO" id="GO:0008470">
    <property type="term" value="F:3-methylbutanoyl-CoA dehydrogenase activity"/>
    <property type="evidence" value="ECO:0007669"/>
    <property type="project" value="TreeGrafter"/>
</dbReference>
<protein>
    <recommendedName>
        <fullName evidence="6">Acyl-CoA dehydrogenase</fullName>
    </recommendedName>
</protein>
<dbReference type="Gene3D" id="2.40.110.10">
    <property type="entry name" value="Butyryl-CoA Dehydrogenase, subunit A, domain 2"/>
    <property type="match status" value="1"/>
</dbReference>
<comment type="caution">
    <text evidence="4">The sequence shown here is derived from an EMBL/GenBank/DDBJ whole genome shotgun (WGS) entry which is preliminary data.</text>
</comment>
<evidence type="ECO:0000259" key="2">
    <source>
        <dbReference type="Pfam" id="PF02771"/>
    </source>
</evidence>
<evidence type="ECO:0000313" key="4">
    <source>
        <dbReference type="EMBL" id="OYQ34320.1"/>
    </source>
</evidence>
<dbReference type="Pfam" id="PF08028">
    <property type="entry name" value="Acyl-CoA_dh_2"/>
    <property type="match status" value="1"/>
</dbReference>
<dbReference type="Gene3D" id="1.20.140.10">
    <property type="entry name" value="Butyryl-CoA Dehydrogenase, subunit A, domain 3"/>
    <property type="match status" value="1"/>
</dbReference>
<sequence>MTVSRPEISAKCADLVTAARDLVPEIAAAVPSYRGARDLPVSVIAAMKEAGLHKAYMPSRYGGYELDWGAHYYISREIAQACGSAGWIAGLVFTHVMCIGRFPEKAQDAFFTASPDGILATASAGSGVLERVPGGMQLSGRWGWASGVRHAGGLMVIAKEGDGPLFTHFCLLLPGEYTIEDTWDSAGLHATGSHHVKIVNQFIPDERLVERDVYLAPNPPGSEIHSSYVYRLRPAPLQKSYFMGPLLGTAKGALNATIEQTAKRRGQIVGERVAVQTPVQVNLGVATAEIDAATLVFDEYVRRLHAWGLSGNDIAPDDLLWGKRNVTFASRMCLSAADRLSAGLGAGGQLQSNPVPRLYTDCRSITTHVELHWDHSMAPTGMLALGLPTGDPLIDRETTDPKVERVIIGTQI</sequence>
<feature type="domain" description="Acyl-CoA dehydrogenase C-terminal" evidence="3">
    <location>
        <begin position="244"/>
        <end position="371"/>
    </location>
</feature>
<evidence type="ECO:0000256" key="1">
    <source>
        <dbReference type="ARBA" id="ARBA00023002"/>
    </source>
</evidence>
<reference evidence="4 5" key="1">
    <citation type="submission" date="2017-07" db="EMBL/GenBank/DDBJ databases">
        <title>Niveispirillum cyanobacteriorum sp. nov., isolated from cyanobacterial aggregates in a eutrophic lake.</title>
        <authorList>
            <person name="Cai H."/>
        </authorList>
    </citation>
    <scope>NUCLEOTIDE SEQUENCE [LARGE SCALE GENOMIC DNA]</scope>
    <source>
        <strain evidence="5">TH1-14</strain>
    </source>
</reference>
<dbReference type="InterPro" id="IPR009100">
    <property type="entry name" value="AcylCoA_DH/oxidase_NM_dom_sf"/>
</dbReference>
<dbReference type="PANTHER" id="PTHR43884:SF12">
    <property type="entry name" value="ISOVALERYL-COA DEHYDROGENASE, MITOCHONDRIAL-RELATED"/>
    <property type="match status" value="1"/>
</dbReference>
<dbReference type="Pfam" id="PF02771">
    <property type="entry name" value="Acyl-CoA_dh_N"/>
    <property type="match status" value="1"/>
</dbReference>
<dbReference type="SUPFAM" id="SSF56645">
    <property type="entry name" value="Acyl-CoA dehydrogenase NM domain-like"/>
    <property type="match status" value="1"/>
</dbReference>
<evidence type="ECO:0008006" key="6">
    <source>
        <dbReference type="Google" id="ProtNLM"/>
    </source>
</evidence>
<dbReference type="InterPro" id="IPR037069">
    <property type="entry name" value="AcylCoA_DH/ox_N_sf"/>
</dbReference>
<dbReference type="AlphaFoldDB" id="A0A255Z0Y1"/>
<dbReference type="InterPro" id="IPR046373">
    <property type="entry name" value="Acyl-CoA_Oxase/DH_mid-dom_sf"/>
</dbReference>
<proteinExistence type="predicted"/>
<dbReference type="InterPro" id="IPR013786">
    <property type="entry name" value="AcylCoA_DH/ox_N"/>
</dbReference>
<organism evidence="4 5">
    <name type="scientific">Niveispirillum lacus</name>
    <dbReference type="NCBI Taxonomy" id="1981099"/>
    <lineage>
        <taxon>Bacteria</taxon>
        <taxon>Pseudomonadati</taxon>
        <taxon>Pseudomonadota</taxon>
        <taxon>Alphaproteobacteria</taxon>
        <taxon>Rhodospirillales</taxon>
        <taxon>Azospirillaceae</taxon>
        <taxon>Niveispirillum</taxon>
    </lineage>
</organism>
<keyword evidence="1" id="KW-0560">Oxidoreductase</keyword>
<dbReference type="Gene3D" id="1.10.540.10">
    <property type="entry name" value="Acyl-CoA dehydrogenase/oxidase, N-terminal domain"/>
    <property type="match status" value="1"/>
</dbReference>
<dbReference type="RefSeq" id="WP_094456728.1">
    <property type="nucleotide sequence ID" value="NZ_NOXU01000029.1"/>
</dbReference>
<accession>A0A255Z0Y1</accession>
<dbReference type="InterPro" id="IPR036250">
    <property type="entry name" value="AcylCo_DH-like_C"/>
</dbReference>
<dbReference type="SUPFAM" id="SSF47203">
    <property type="entry name" value="Acyl-CoA dehydrogenase C-terminal domain-like"/>
    <property type="match status" value="1"/>
</dbReference>
<dbReference type="GO" id="GO:0050660">
    <property type="term" value="F:flavin adenine dinucleotide binding"/>
    <property type="evidence" value="ECO:0007669"/>
    <property type="project" value="InterPro"/>
</dbReference>
<keyword evidence="5" id="KW-1185">Reference proteome</keyword>
<name>A0A255Z0Y1_9PROT</name>
<gene>
    <name evidence="4" type="ORF">CHU95_12880</name>
</gene>
<dbReference type="GO" id="GO:0006552">
    <property type="term" value="P:L-leucine catabolic process"/>
    <property type="evidence" value="ECO:0007669"/>
    <property type="project" value="TreeGrafter"/>
</dbReference>
<dbReference type="EMBL" id="NOXU01000029">
    <property type="protein sequence ID" value="OYQ34320.1"/>
    <property type="molecule type" value="Genomic_DNA"/>
</dbReference>
<evidence type="ECO:0000313" key="5">
    <source>
        <dbReference type="Proteomes" id="UP000216998"/>
    </source>
</evidence>
<dbReference type="PIRSF" id="PIRSF016578">
    <property type="entry name" value="HsaA"/>
    <property type="match status" value="1"/>
</dbReference>
<dbReference type="Proteomes" id="UP000216998">
    <property type="component" value="Unassembled WGS sequence"/>
</dbReference>